<dbReference type="Pfam" id="PF22679">
    <property type="entry name" value="T1R_D3-like"/>
    <property type="match status" value="1"/>
</dbReference>
<dbReference type="AlphaFoldDB" id="A0AAE3MKB9"/>
<dbReference type="InterPro" id="IPR007409">
    <property type="entry name" value="Restrct_endonuc_type1_HsdR_N"/>
</dbReference>
<evidence type="ECO:0000313" key="3">
    <source>
        <dbReference type="Proteomes" id="UP001207116"/>
    </source>
</evidence>
<dbReference type="Gene3D" id="3.40.50.300">
    <property type="entry name" value="P-loop containing nucleotide triphosphate hydrolases"/>
    <property type="match status" value="2"/>
</dbReference>
<dbReference type="GO" id="GO:0009035">
    <property type="term" value="F:type I site-specific deoxyribonuclease activity"/>
    <property type="evidence" value="ECO:0007669"/>
    <property type="project" value="UniProtKB-EC"/>
</dbReference>
<dbReference type="Pfam" id="PF04313">
    <property type="entry name" value="HSDR_N"/>
    <property type="match status" value="1"/>
</dbReference>
<name>A0AAE3MKB9_9FLAO</name>
<sequence>MTWVPTEKRFEEYIEDYLTSMEDDGLKYDSRIHRSTDTWYDREKCIIGEEYIQFVKDSQPDVYDKLQKRYGNSTDSKLLSRLNREIGNKGLIHVLRKGFNEIQGGNIKTVYFQPSSSLNKKYREDKYLKNRFLFVRQLHYSPHSEKSIDVVLFINGIPILTIELKNQLTGQTVQDSNYQYKFDRDPKGEPLLQFQRCVCHFSMDNDRVMMTTKLSGEDTFFLPFNKGLENPINHDGYRVSYMWEEILTPTSLLDILENFVLFTKESDFIWSDEKKKVVEKKKSVLIFPRYHQLDVVRKLKSQVTHDDVGTNYLIQHTTGSGKSYSIGWLSFMLINLFKNDGQDRMFDSVIIITDRKVLDKQLQDTVKSLEQVQGVVQQIDKDSEQLRKSLKSGKNIIITTIQKFGVVVNRIKELKGMKFGVIVDEVHSSQGGKGSKNLNKTLSINLHQDEPDVDDEKVNEEVLKIQKEMRSRQKQNHISFFGFTGTPKPQTIEIFGTPQPDGSKIPFHTYTMRQSIGEGFTLDVLKSFTPVKRWFKLRGKGEDVELPESRGKKELIKWVDSNEETIRRKVSIILDNLMTTTVKSIEGRGKGMVVVRSIEDTVKYFVEMNKQLKERNLYHRIKPLVSFTGDVLLGDSKVTEGDLNRDNGFEGKDIPKGFKNPLYRVLIVCNKFQTGFDEPLLHSMFIDKPLNGVQCVQTLSRLNRKTKGKTNTFVLDFVNSVETIQNSFQDFYETTILSEETDPNLVYDLLDEIREYGMFTKQEVDDWCSIFYQDKRRDDGLLQPILNIVLERWRVLSDEDKDESRYKVSNYCKLYGFISMIHQFDNIELEKHYIFFEYLRKKFPVEGIGKLDVSNLVDLESLNLDIKGKLSISLEPGGTHPKPPTYGTGRSKKEEEFDLLSQIINDINDIYGKVPEGTEEGSKKLLQSIVSDKEFEYVVNSDNTDSNKRDKMKEIFDKKNINTLEVSTKLFEYFDKRENKERLIQMFISRPDLLNQLRG</sequence>
<keyword evidence="2" id="KW-0378">Hydrolase</keyword>
<keyword evidence="3" id="KW-1185">Reference proteome</keyword>
<protein>
    <submittedName>
        <fullName evidence="2">DEAD/DEAH box helicase family protein</fullName>
    </submittedName>
</protein>
<evidence type="ECO:0000259" key="1">
    <source>
        <dbReference type="PROSITE" id="PS51192"/>
    </source>
</evidence>
<dbReference type="SMART" id="SM00487">
    <property type="entry name" value="DEXDc"/>
    <property type="match status" value="1"/>
</dbReference>
<dbReference type="GO" id="GO:0004386">
    <property type="term" value="F:helicase activity"/>
    <property type="evidence" value="ECO:0007669"/>
    <property type="project" value="UniProtKB-KW"/>
</dbReference>
<comment type="caution">
    <text evidence="2">The sequence shown here is derived from an EMBL/GenBank/DDBJ whole genome shotgun (WGS) entry which is preliminary data.</text>
</comment>
<dbReference type="PANTHER" id="PTHR42927:SF1">
    <property type="entry name" value="HELICASE SUPERFAMILY 1 AND 2 DOMAIN-CONTAINING PROTEIN"/>
    <property type="match status" value="1"/>
</dbReference>
<feature type="domain" description="Helicase ATP-binding" evidence="1">
    <location>
        <begin position="303"/>
        <end position="505"/>
    </location>
</feature>
<evidence type="ECO:0000313" key="2">
    <source>
        <dbReference type="EMBL" id="MCX2718911.1"/>
    </source>
</evidence>
<dbReference type="RefSeq" id="WP_266011275.1">
    <property type="nucleotide sequence ID" value="NZ_JAPFQP010000001.1"/>
</dbReference>
<keyword evidence="2" id="KW-0347">Helicase</keyword>
<reference evidence="2" key="1">
    <citation type="submission" date="2022-11" db="EMBL/GenBank/DDBJ databases">
        <title>The characterization of three novel Bacteroidetes species and genomic analysis of their roles in tidal elemental geochemical cycles.</title>
        <authorList>
            <person name="Ma K.-J."/>
        </authorList>
    </citation>
    <scope>NUCLEOTIDE SEQUENCE</scope>
    <source>
        <strain evidence="2">M415</strain>
    </source>
</reference>
<dbReference type="EMBL" id="JAPFQP010000001">
    <property type="protein sequence ID" value="MCX2718911.1"/>
    <property type="molecule type" value="Genomic_DNA"/>
</dbReference>
<dbReference type="PANTHER" id="PTHR42927">
    <property type="entry name" value="HELICASE SUPERFAMILY 1 AND 2 DOMAIN-CONTAINING PROTEIN"/>
    <property type="match status" value="1"/>
</dbReference>
<dbReference type="GO" id="GO:0009307">
    <property type="term" value="P:DNA restriction-modification system"/>
    <property type="evidence" value="ECO:0007669"/>
    <property type="project" value="UniProtKB-KW"/>
</dbReference>
<dbReference type="InterPro" id="IPR055180">
    <property type="entry name" value="HsdR_RecA-like_helicase_dom_2"/>
</dbReference>
<dbReference type="GO" id="GO:0005524">
    <property type="term" value="F:ATP binding"/>
    <property type="evidence" value="ECO:0007669"/>
    <property type="project" value="UniProtKB-KW"/>
</dbReference>
<dbReference type="Pfam" id="PF18766">
    <property type="entry name" value="SWI2_SNF2"/>
    <property type="match status" value="1"/>
</dbReference>
<organism evidence="2 3">
    <name type="scientific">Lentiprolixibacter aurantiacus</name>
    <dbReference type="NCBI Taxonomy" id="2993939"/>
    <lineage>
        <taxon>Bacteria</taxon>
        <taxon>Pseudomonadati</taxon>
        <taxon>Bacteroidota</taxon>
        <taxon>Flavobacteriia</taxon>
        <taxon>Flavobacteriales</taxon>
        <taxon>Flavobacteriaceae</taxon>
        <taxon>Lentiprolixibacter</taxon>
    </lineage>
</organism>
<dbReference type="InterPro" id="IPR027417">
    <property type="entry name" value="P-loop_NTPase"/>
</dbReference>
<dbReference type="SUPFAM" id="SSF52540">
    <property type="entry name" value="P-loop containing nucleoside triphosphate hydrolases"/>
    <property type="match status" value="2"/>
</dbReference>
<accession>A0AAE3MKB9</accession>
<dbReference type="Gene3D" id="3.90.1570.50">
    <property type="match status" value="1"/>
</dbReference>
<dbReference type="PROSITE" id="PS51192">
    <property type="entry name" value="HELICASE_ATP_BIND_1"/>
    <property type="match status" value="1"/>
</dbReference>
<dbReference type="GO" id="GO:0003677">
    <property type="term" value="F:DNA binding"/>
    <property type="evidence" value="ECO:0007669"/>
    <property type="project" value="UniProtKB-KW"/>
</dbReference>
<keyword evidence="2" id="KW-0547">Nucleotide-binding</keyword>
<dbReference type="Proteomes" id="UP001207116">
    <property type="component" value="Unassembled WGS sequence"/>
</dbReference>
<dbReference type="InterPro" id="IPR014001">
    <property type="entry name" value="Helicase_ATP-bd"/>
</dbReference>
<keyword evidence="2" id="KW-0067">ATP-binding</keyword>
<gene>
    <name evidence="2" type="ORF">OO016_04785</name>
</gene>
<dbReference type="InterPro" id="IPR040980">
    <property type="entry name" value="SWI2_SNF2"/>
</dbReference>
<proteinExistence type="predicted"/>